<keyword evidence="2" id="KW-1185">Reference proteome</keyword>
<accession>A0A844B8A3</accession>
<dbReference type="Proteomes" id="UP000487350">
    <property type="component" value="Unassembled WGS sequence"/>
</dbReference>
<evidence type="ECO:0000313" key="1">
    <source>
        <dbReference type="EMBL" id="MRD49382.1"/>
    </source>
</evidence>
<reference evidence="1 2" key="1">
    <citation type="submission" date="2019-11" db="EMBL/GenBank/DDBJ databases">
        <title>Caenimonas koreensis gen. nov., sp. nov., isolated from activated sludge.</title>
        <authorList>
            <person name="Seung H.R."/>
        </authorList>
    </citation>
    <scope>NUCLEOTIDE SEQUENCE [LARGE SCALE GENOMIC DNA]</scope>
    <source>
        <strain evidence="1 2">EMB320</strain>
    </source>
</reference>
<organism evidence="1 2">
    <name type="scientific">Caenimonas koreensis DSM 17982</name>
    <dbReference type="NCBI Taxonomy" id="1121255"/>
    <lineage>
        <taxon>Bacteria</taxon>
        <taxon>Pseudomonadati</taxon>
        <taxon>Pseudomonadota</taxon>
        <taxon>Betaproteobacteria</taxon>
        <taxon>Burkholderiales</taxon>
        <taxon>Comamonadaceae</taxon>
        <taxon>Caenimonas</taxon>
    </lineage>
</organism>
<dbReference type="AlphaFoldDB" id="A0A844B8A3"/>
<gene>
    <name evidence="1" type="ORF">GHT07_19065</name>
</gene>
<name>A0A844B8A3_9BURK</name>
<sequence length="131" mass="14766">MDKVDPAPAHTLMSDAEVAELRQAFKTLERYTIVPRIPMPGPPTGHEGEFMKSLPGHRMFYNEEPGMEGVEIETPEGMRIAFYNSRALERFLCEMNVSSSDRDALAALDARSTCLRQSHPPSNMRPCPWSQ</sequence>
<dbReference type="RefSeq" id="WP_153586690.1">
    <property type="nucleotide sequence ID" value="NZ_WJBU01000023.1"/>
</dbReference>
<comment type="caution">
    <text evidence="1">The sequence shown here is derived from an EMBL/GenBank/DDBJ whole genome shotgun (WGS) entry which is preliminary data.</text>
</comment>
<dbReference type="EMBL" id="WJBU01000023">
    <property type="protein sequence ID" value="MRD49382.1"/>
    <property type="molecule type" value="Genomic_DNA"/>
</dbReference>
<evidence type="ECO:0000313" key="2">
    <source>
        <dbReference type="Proteomes" id="UP000487350"/>
    </source>
</evidence>
<proteinExistence type="predicted"/>
<protein>
    <submittedName>
        <fullName evidence="1">Uncharacterized protein</fullName>
    </submittedName>
</protein>